<keyword evidence="3" id="KW-0378">Hydrolase</keyword>
<dbReference type="InterPro" id="IPR033121">
    <property type="entry name" value="PEPTIDASE_A1"/>
</dbReference>
<accession>A0A2G9U9Z4</accession>
<feature type="domain" description="Peptidase A1" evidence="2">
    <location>
        <begin position="1"/>
        <end position="268"/>
    </location>
</feature>
<keyword evidence="3" id="KW-0645">Protease</keyword>
<dbReference type="InterPro" id="IPR034164">
    <property type="entry name" value="Pepsin-like_dom"/>
</dbReference>
<evidence type="ECO:0000313" key="4">
    <source>
        <dbReference type="Proteomes" id="UP000230423"/>
    </source>
</evidence>
<dbReference type="GO" id="GO:0006508">
    <property type="term" value="P:proteolysis"/>
    <property type="evidence" value="ECO:0007669"/>
    <property type="project" value="UniProtKB-KW"/>
</dbReference>
<dbReference type="AlphaFoldDB" id="A0A2G9U9Z4"/>
<dbReference type="PANTHER" id="PTHR47966">
    <property type="entry name" value="BETA-SITE APP-CLEAVING ENZYME, ISOFORM A-RELATED"/>
    <property type="match status" value="1"/>
</dbReference>
<proteinExistence type="inferred from homology"/>
<dbReference type="PROSITE" id="PS51767">
    <property type="entry name" value="PEPTIDASE_A1"/>
    <property type="match status" value="1"/>
</dbReference>
<sequence>MGSKIYTIPVRKIESVRVRMIRDGTWGEYLEKKNAMRAKLALNGDIHSQQFRLSAQLRPRDMGAEMPSYHDLFALVHDYDDNEYLGDITIGTPQQRFMYGTGSAKGFFGNDTVRFGAETESQLVVPGTVFGQAETIADFFADNPIDGILGLGFRGLAVKKVNPPFQRAVDLGLVDPVFTVHMKKLGDLAKGAYGGVYTYGGLDKENCGEVIAYENLTAALYWQFRLKEVSAGYVNLKKGWEVISDTGTSWNGVPTAIASLVADAFGAR</sequence>
<dbReference type="SUPFAM" id="SSF50630">
    <property type="entry name" value="Acid proteases"/>
    <property type="match status" value="1"/>
</dbReference>
<dbReference type="EMBL" id="KZ347843">
    <property type="protein sequence ID" value="PIO67061.1"/>
    <property type="molecule type" value="Genomic_DNA"/>
</dbReference>
<name>A0A2G9U9Z4_TELCI</name>
<dbReference type="PANTHER" id="PTHR47966:SF44">
    <property type="entry name" value="PEPTIDASE A1 DOMAIN-CONTAINING PROTEIN"/>
    <property type="match status" value="1"/>
</dbReference>
<comment type="similarity">
    <text evidence="1">Belongs to the peptidase A1 family.</text>
</comment>
<evidence type="ECO:0000256" key="1">
    <source>
        <dbReference type="ARBA" id="ARBA00007447"/>
    </source>
</evidence>
<dbReference type="OrthoDB" id="5839471at2759"/>
<dbReference type="Proteomes" id="UP000230423">
    <property type="component" value="Unassembled WGS sequence"/>
</dbReference>
<dbReference type="InterPro" id="IPR021109">
    <property type="entry name" value="Peptidase_aspartic_dom_sf"/>
</dbReference>
<dbReference type="CDD" id="cd05471">
    <property type="entry name" value="pepsin_like"/>
    <property type="match status" value="1"/>
</dbReference>
<evidence type="ECO:0000313" key="3">
    <source>
        <dbReference type="EMBL" id="PIO67061.1"/>
    </source>
</evidence>
<gene>
    <name evidence="3" type="ORF">TELCIR_11206</name>
</gene>
<keyword evidence="4" id="KW-1185">Reference proteome</keyword>
<dbReference type="GO" id="GO:0004190">
    <property type="term" value="F:aspartic-type endopeptidase activity"/>
    <property type="evidence" value="ECO:0007669"/>
    <property type="project" value="InterPro"/>
</dbReference>
<protein>
    <submittedName>
        <fullName evidence="3">Eukaryotic aspartyl protease</fullName>
    </submittedName>
</protein>
<evidence type="ECO:0000259" key="2">
    <source>
        <dbReference type="PROSITE" id="PS51767"/>
    </source>
</evidence>
<dbReference type="InterPro" id="IPR001461">
    <property type="entry name" value="Aspartic_peptidase_A1"/>
</dbReference>
<dbReference type="Pfam" id="PF00026">
    <property type="entry name" value="Asp"/>
    <property type="match status" value="1"/>
</dbReference>
<dbReference type="Gene3D" id="2.40.70.10">
    <property type="entry name" value="Acid Proteases"/>
    <property type="match status" value="1"/>
</dbReference>
<organism evidence="3 4">
    <name type="scientific">Teladorsagia circumcincta</name>
    <name type="common">Brown stomach worm</name>
    <name type="synonym">Ostertagia circumcincta</name>
    <dbReference type="NCBI Taxonomy" id="45464"/>
    <lineage>
        <taxon>Eukaryota</taxon>
        <taxon>Metazoa</taxon>
        <taxon>Ecdysozoa</taxon>
        <taxon>Nematoda</taxon>
        <taxon>Chromadorea</taxon>
        <taxon>Rhabditida</taxon>
        <taxon>Rhabditina</taxon>
        <taxon>Rhabditomorpha</taxon>
        <taxon>Strongyloidea</taxon>
        <taxon>Trichostrongylidae</taxon>
        <taxon>Teladorsagia</taxon>
    </lineage>
</organism>
<feature type="non-terminal residue" evidence="3">
    <location>
        <position position="268"/>
    </location>
</feature>
<dbReference type="GO" id="GO:0005764">
    <property type="term" value="C:lysosome"/>
    <property type="evidence" value="ECO:0007669"/>
    <property type="project" value="TreeGrafter"/>
</dbReference>
<reference evidence="3 4" key="1">
    <citation type="submission" date="2015-09" db="EMBL/GenBank/DDBJ databases">
        <title>Draft genome of the parasitic nematode Teladorsagia circumcincta isolate WARC Sus (inbred).</title>
        <authorList>
            <person name="Mitreva M."/>
        </authorList>
    </citation>
    <scope>NUCLEOTIDE SEQUENCE [LARGE SCALE GENOMIC DNA]</scope>
    <source>
        <strain evidence="3 4">S</strain>
    </source>
</reference>